<dbReference type="InterPro" id="IPR010730">
    <property type="entry name" value="HET"/>
</dbReference>
<dbReference type="AlphaFoldDB" id="A0A0B7KM10"/>
<dbReference type="PANTHER" id="PTHR24148">
    <property type="entry name" value="ANKYRIN REPEAT DOMAIN-CONTAINING PROTEIN 39 HOMOLOG-RELATED"/>
    <property type="match status" value="1"/>
</dbReference>
<accession>A0A0B7KM10</accession>
<sequence length="677" mass="77183">MKIEYSPLDRDNQEIRLLELLPGNSDRKRKLFPTCRIFHACLPAGPRFTALSYVWGDVKKEQVILVDESPVFVTKNLYEAMMALQPVDEPLVIWIDALCINQTDDDEKSWQVGLMQEIYRQAHQVLAWLGIAEKESDSVIDHLDCLGGKAELLTREIVSPWEYAWQSLSLVFGSLLRKDVPTAEMMMPLRRARPLTREDYMPLFGFIDVYYEQKGLKMIRALKHFITRPWWGRIWVLQEIALPENALFVCGTKMISRDRCAAAIRIYGMWWMSLAEKPMAGDLLTLRPHQLEAFENLPLHRPTVMLSVREVYRNNQFTLAALLRATCVGSHNLSRHGPHHMEATDPRDKIYALLGLASDREELKDKGIIPNYSRSCTYQDLYSSVMVVLIQAGYISLLSLCQHAGTSTGLPSWVPDWSSSVTHMLQDVRDDHVTIYPTFFASGKSLDYPEAPVIRKDGVIKGILLKGHVYDEISRAGSFPGRASSHEVPVSETLMWPSRWLTEFLLLTYHNRQAYKKFEDRLRAASRSSIGEVGWGEEGLQERIGDSRFDDAVVLLRDGLQHIRKSYIKLETERFLAEKANGNMTRPGPPCKIRLANEIMGQSLGRLPFITRKGHLVLSYDRVEKGDMIALIKGSQVPFVLRRQDEQSYLLIGEAYVDGIMDGEAVENSSFGDIHLV</sequence>
<name>A0A0B7KM10_BIOOC</name>
<dbReference type="Pfam" id="PF06985">
    <property type="entry name" value="HET"/>
    <property type="match status" value="1"/>
</dbReference>
<gene>
    <name evidence="2" type="ORF">BN869_000011819_1</name>
</gene>
<proteinExistence type="predicted"/>
<dbReference type="EMBL" id="CDPU01000056">
    <property type="protein sequence ID" value="CEO55761.1"/>
    <property type="molecule type" value="Genomic_DNA"/>
</dbReference>
<feature type="domain" description="Heterokaryon incompatibility" evidence="1">
    <location>
        <begin position="48"/>
        <end position="239"/>
    </location>
</feature>
<protein>
    <recommendedName>
        <fullName evidence="1">Heterokaryon incompatibility domain-containing protein</fullName>
    </recommendedName>
</protein>
<evidence type="ECO:0000313" key="2">
    <source>
        <dbReference type="EMBL" id="CEO55761.1"/>
    </source>
</evidence>
<dbReference type="Pfam" id="PF26639">
    <property type="entry name" value="Het-6_barrel"/>
    <property type="match status" value="1"/>
</dbReference>
<organism evidence="2">
    <name type="scientific">Bionectria ochroleuca</name>
    <name type="common">Gliocladium roseum</name>
    <dbReference type="NCBI Taxonomy" id="29856"/>
    <lineage>
        <taxon>Eukaryota</taxon>
        <taxon>Fungi</taxon>
        <taxon>Dikarya</taxon>
        <taxon>Ascomycota</taxon>
        <taxon>Pezizomycotina</taxon>
        <taxon>Sordariomycetes</taxon>
        <taxon>Hypocreomycetidae</taxon>
        <taxon>Hypocreales</taxon>
        <taxon>Bionectriaceae</taxon>
        <taxon>Clonostachys</taxon>
    </lineage>
</organism>
<dbReference type="PANTHER" id="PTHR24148:SF73">
    <property type="entry name" value="HET DOMAIN PROTEIN (AFU_ORTHOLOGUE AFUA_8G01020)"/>
    <property type="match status" value="1"/>
</dbReference>
<reference evidence="2" key="1">
    <citation type="submission" date="2015-01" db="EMBL/GenBank/DDBJ databases">
        <authorList>
            <person name="Durling Mikael"/>
        </authorList>
    </citation>
    <scope>NUCLEOTIDE SEQUENCE</scope>
</reference>
<dbReference type="InterPro" id="IPR052895">
    <property type="entry name" value="HetReg/Transcr_Mod"/>
</dbReference>
<evidence type="ECO:0000259" key="1">
    <source>
        <dbReference type="Pfam" id="PF06985"/>
    </source>
</evidence>